<protein>
    <submittedName>
        <fullName evidence="2">Uncharacterized protein</fullName>
    </submittedName>
</protein>
<comment type="caution">
    <text evidence="2">The sequence shown here is derived from an EMBL/GenBank/DDBJ whole genome shotgun (WGS) entry which is preliminary data.</text>
</comment>
<organism evidence="2 3">
    <name type="scientific">Ensete ventricosum</name>
    <name type="common">Abyssinian banana</name>
    <name type="synonym">Musa ensete</name>
    <dbReference type="NCBI Taxonomy" id="4639"/>
    <lineage>
        <taxon>Eukaryota</taxon>
        <taxon>Viridiplantae</taxon>
        <taxon>Streptophyta</taxon>
        <taxon>Embryophyta</taxon>
        <taxon>Tracheophyta</taxon>
        <taxon>Spermatophyta</taxon>
        <taxon>Magnoliopsida</taxon>
        <taxon>Liliopsida</taxon>
        <taxon>Zingiberales</taxon>
        <taxon>Musaceae</taxon>
        <taxon>Ensete</taxon>
    </lineage>
</organism>
<evidence type="ECO:0000313" key="2">
    <source>
        <dbReference type="EMBL" id="RRT40585.1"/>
    </source>
</evidence>
<evidence type="ECO:0000313" key="3">
    <source>
        <dbReference type="Proteomes" id="UP000287651"/>
    </source>
</evidence>
<gene>
    <name evidence="2" type="ORF">B296_00051729</name>
</gene>
<evidence type="ECO:0000256" key="1">
    <source>
        <dbReference type="SAM" id="MobiDB-lite"/>
    </source>
</evidence>
<proteinExistence type="predicted"/>
<feature type="region of interest" description="Disordered" evidence="1">
    <location>
        <begin position="1"/>
        <end position="43"/>
    </location>
</feature>
<reference evidence="2 3" key="1">
    <citation type="journal article" date="2014" name="Agronomy (Basel)">
        <title>A Draft Genome Sequence for Ensete ventricosum, the Drought-Tolerant Tree Against Hunger.</title>
        <authorList>
            <person name="Harrison J."/>
            <person name="Moore K.A."/>
            <person name="Paszkiewicz K."/>
            <person name="Jones T."/>
            <person name="Grant M."/>
            <person name="Ambacheew D."/>
            <person name="Muzemil S."/>
            <person name="Studholme D.J."/>
        </authorList>
    </citation>
    <scope>NUCLEOTIDE SEQUENCE [LARGE SCALE GENOMIC DNA]</scope>
</reference>
<accession>A0A426XMD5</accession>
<dbReference type="EMBL" id="AMZH03019261">
    <property type="protein sequence ID" value="RRT40585.1"/>
    <property type="molecule type" value="Genomic_DNA"/>
</dbReference>
<sequence length="76" mass="7862">MARPLKGGPQAASKGDRPRPARKGWRSPTAIPQGQHLPATSPQGATLACDQVIGAALVAGPQRSCPWIGRPLAMAQ</sequence>
<dbReference type="Proteomes" id="UP000287651">
    <property type="component" value="Unassembled WGS sequence"/>
</dbReference>
<dbReference type="AlphaFoldDB" id="A0A426XMD5"/>
<name>A0A426XMD5_ENSVE</name>